<feature type="region of interest" description="Disordered" evidence="1">
    <location>
        <begin position="135"/>
        <end position="156"/>
    </location>
</feature>
<evidence type="ECO:0000313" key="3">
    <source>
        <dbReference type="Proteomes" id="UP000219338"/>
    </source>
</evidence>
<protein>
    <submittedName>
        <fullName evidence="2">Uncharacterized protein</fullName>
    </submittedName>
</protein>
<dbReference type="Proteomes" id="UP000219338">
    <property type="component" value="Unassembled WGS sequence"/>
</dbReference>
<evidence type="ECO:0000256" key="1">
    <source>
        <dbReference type="SAM" id="MobiDB-lite"/>
    </source>
</evidence>
<organism evidence="2 3">
    <name type="scientific">Armillaria ostoyae</name>
    <name type="common">Armillaria root rot fungus</name>
    <dbReference type="NCBI Taxonomy" id="47428"/>
    <lineage>
        <taxon>Eukaryota</taxon>
        <taxon>Fungi</taxon>
        <taxon>Dikarya</taxon>
        <taxon>Basidiomycota</taxon>
        <taxon>Agaricomycotina</taxon>
        <taxon>Agaricomycetes</taxon>
        <taxon>Agaricomycetidae</taxon>
        <taxon>Agaricales</taxon>
        <taxon>Marasmiineae</taxon>
        <taxon>Physalacriaceae</taxon>
        <taxon>Armillaria</taxon>
    </lineage>
</organism>
<evidence type="ECO:0000313" key="2">
    <source>
        <dbReference type="EMBL" id="SJL00657.1"/>
    </source>
</evidence>
<proteinExistence type="predicted"/>
<dbReference type="AlphaFoldDB" id="A0A284QW07"/>
<gene>
    <name evidence="2" type="ORF">ARMOST_03970</name>
</gene>
<name>A0A284QW07_ARMOS</name>
<dbReference type="EMBL" id="FUEG01000002">
    <property type="protein sequence ID" value="SJL00657.1"/>
    <property type="molecule type" value="Genomic_DNA"/>
</dbReference>
<feature type="compositionally biased region" description="Polar residues" evidence="1">
    <location>
        <begin position="1"/>
        <end position="13"/>
    </location>
</feature>
<keyword evidence="3" id="KW-1185">Reference proteome</keyword>
<reference evidence="3" key="1">
    <citation type="journal article" date="2017" name="Nat. Ecol. Evol.">
        <title>Genome expansion and lineage-specific genetic innovations in the forest pathogenic fungi Armillaria.</title>
        <authorList>
            <person name="Sipos G."/>
            <person name="Prasanna A.N."/>
            <person name="Walter M.C."/>
            <person name="O'Connor E."/>
            <person name="Balint B."/>
            <person name="Krizsan K."/>
            <person name="Kiss B."/>
            <person name="Hess J."/>
            <person name="Varga T."/>
            <person name="Slot J."/>
            <person name="Riley R."/>
            <person name="Boka B."/>
            <person name="Rigling D."/>
            <person name="Barry K."/>
            <person name="Lee J."/>
            <person name="Mihaltcheva S."/>
            <person name="LaButti K."/>
            <person name="Lipzen A."/>
            <person name="Waldron R."/>
            <person name="Moloney N.M."/>
            <person name="Sperisen C."/>
            <person name="Kredics L."/>
            <person name="Vagvoelgyi C."/>
            <person name="Patrignani A."/>
            <person name="Fitzpatrick D."/>
            <person name="Nagy I."/>
            <person name="Doyle S."/>
            <person name="Anderson J.B."/>
            <person name="Grigoriev I.V."/>
            <person name="Gueldener U."/>
            <person name="Muensterkoetter M."/>
            <person name="Nagy L.G."/>
        </authorList>
    </citation>
    <scope>NUCLEOTIDE SEQUENCE [LARGE SCALE GENOMIC DNA]</scope>
    <source>
        <strain evidence="3">C18/9</strain>
    </source>
</reference>
<feature type="region of interest" description="Disordered" evidence="1">
    <location>
        <begin position="1"/>
        <end position="25"/>
    </location>
</feature>
<sequence length="156" mass="17230">MMGLPSTPTTAIQPPTDHGSQEKSFSNDSTMYKIINSNSSSSRTNSGHTAVHHRLGSGDGDENCLDAHIVDPASVSSLRHSPSHLEVKSVFWMREIIRPHSIPLLETSSQQDHSYWTRDRVSTLARNLYSNTSATIDSHPRPRSSTRLSAYDISVT</sequence>
<accession>A0A284QW07</accession>